<dbReference type="Pfam" id="PF02129">
    <property type="entry name" value="Peptidase_S15"/>
    <property type="match status" value="1"/>
</dbReference>
<dbReference type="Gene3D" id="2.60.120.260">
    <property type="entry name" value="Galactose-binding domain-like"/>
    <property type="match status" value="1"/>
</dbReference>
<keyword evidence="1" id="KW-0378">Hydrolase</keyword>
<gene>
    <name evidence="3" type="ORF">Amac_062020</name>
</gene>
<dbReference type="Gene3D" id="3.40.50.1820">
    <property type="entry name" value="alpha/beta hydrolase"/>
    <property type="match status" value="1"/>
</dbReference>
<name>A0A5M3WTC3_9ACTN</name>
<dbReference type="InterPro" id="IPR013736">
    <property type="entry name" value="Xaa-Pro_dipept_C"/>
</dbReference>
<evidence type="ECO:0000259" key="2">
    <source>
        <dbReference type="SMART" id="SM00939"/>
    </source>
</evidence>
<evidence type="ECO:0000313" key="3">
    <source>
        <dbReference type="EMBL" id="GES12605.1"/>
    </source>
</evidence>
<dbReference type="Pfam" id="PF08530">
    <property type="entry name" value="PepX_C"/>
    <property type="match status" value="1"/>
</dbReference>
<reference evidence="3 4" key="1">
    <citation type="submission" date="2019-10" db="EMBL/GenBank/DDBJ databases">
        <title>Whole genome shotgun sequence of Acrocarpospora macrocephala NBRC 16266.</title>
        <authorList>
            <person name="Ichikawa N."/>
            <person name="Kimura A."/>
            <person name="Kitahashi Y."/>
            <person name="Komaki H."/>
            <person name="Oguchi A."/>
        </authorList>
    </citation>
    <scope>NUCLEOTIDE SEQUENCE [LARGE SCALE GENOMIC DNA]</scope>
    <source>
        <strain evidence="3 4">NBRC 16266</strain>
    </source>
</reference>
<dbReference type="SMART" id="SM00939">
    <property type="entry name" value="PepX_C"/>
    <property type="match status" value="1"/>
</dbReference>
<dbReference type="NCBIfam" id="TIGR00976">
    <property type="entry name" value="CocE_NonD"/>
    <property type="match status" value="1"/>
</dbReference>
<dbReference type="PANTHER" id="PTHR43056:SF10">
    <property type="entry name" value="COCE_NOND FAMILY, PUTATIVE (AFU_ORTHOLOGUE AFUA_7G00600)-RELATED"/>
    <property type="match status" value="1"/>
</dbReference>
<dbReference type="InterPro" id="IPR008979">
    <property type="entry name" value="Galactose-bd-like_sf"/>
</dbReference>
<dbReference type="AlphaFoldDB" id="A0A5M3WTC3"/>
<proteinExistence type="predicted"/>
<dbReference type="OrthoDB" id="5240615at2"/>
<organism evidence="3 4">
    <name type="scientific">Acrocarpospora macrocephala</name>
    <dbReference type="NCBI Taxonomy" id="150177"/>
    <lineage>
        <taxon>Bacteria</taxon>
        <taxon>Bacillati</taxon>
        <taxon>Actinomycetota</taxon>
        <taxon>Actinomycetes</taxon>
        <taxon>Streptosporangiales</taxon>
        <taxon>Streptosporangiaceae</taxon>
        <taxon>Acrocarpospora</taxon>
    </lineage>
</organism>
<sequence>MTQPSAANPTFAYERGVEVPMRDGTRLNAVMYRPTEGTASTLLVRTPYGVSSAFVGMAGNGAGFPNATSFVDAGFAVIWVEARGTFGSEGTFRPKVHESQDGYDTIEWIVAQPWSDGRVAMYGPSYLGITQWAAAIAGHPSLKAIAPMQTAMESYKALSYHPGGALSLSAVTSWHALMYLNDEVREITRGNGDMERISALIAGLTDQLALNDGTPLADHPLFAGRGWLDEVLEHPDYDVYWDAQDFSPALSRVTVPVLAVAGWFDPFIGQQLRDFENFQKSAGSAEAVAGSRLIVGPWDHDPALSGHFRDHDFGLFASAGAADLTGEHIRHFQRWLGPDTPSSPLPSPSRVKLFVMGVDEWRDFDDWPIPEAQPVPYYLASGTEPGARHGKLSTLPAESEHRYEYSYDPADPVPTTGGAQIPTLWGFSGPADQRPLDSRPDVLSFQTAPLDHDTEVIGHISATLFVQSDALDTDFTAKLIDVHPDGKALGLCDGILRMRYRTSPRTPELTQPGEVYEISIDMAATADVFRVGHRIRVDISSSNFPRFDRNTNTGGLISRESIDDAVVAHNAVLTGPQHPSRIILPVLRG</sequence>
<evidence type="ECO:0000256" key="1">
    <source>
        <dbReference type="ARBA" id="ARBA00022801"/>
    </source>
</evidence>
<protein>
    <submittedName>
        <fullName evidence="3">X-Pro dipeptidyl-peptidase</fullName>
    </submittedName>
</protein>
<dbReference type="Gene3D" id="1.10.3020.10">
    <property type="entry name" value="alpha-amino acid ester hydrolase ( Helical cap domain)"/>
    <property type="match status" value="1"/>
</dbReference>
<dbReference type="Proteomes" id="UP000331127">
    <property type="component" value="Unassembled WGS sequence"/>
</dbReference>
<feature type="domain" description="Xaa-Pro dipeptidyl-peptidase C-terminal" evidence="2">
    <location>
        <begin position="329"/>
        <end position="583"/>
    </location>
</feature>
<dbReference type="InterPro" id="IPR005674">
    <property type="entry name" value="CocE/Ser_esterase"/>
</dbReference>
<accession>A0A5M3WTC3</accession>
<dbReference type="GO" id="GO:0008239">
    <property type="term" value="F:dipeptidyl-peptidase activity"/>
    <property type="evidence" value="ECO:0007669"/>
    <property type="project" value="InterPro"/>
</dbReference>
<dbReference type="InterPro" id="IPR050585">
    <property type="entry name" value="Xaa-Pro_dipeptidyl-ppase/CocE"/>
</dbReference>
<evidence type="ECO:0000313" key="4">
    <source>
        <dbReference type="Proteomes" id="UP000331127"/>
    </source>
</evidence>
<dbReference type="PANTHER" id="PTHR43056">
    <property type="entry name" value="PEPTIDASE S9 PROLYL OLIGOPEPTIDASE"/>
    <property type="match status" value="1"/>
</dbReference>
<dbReference type="InterPro" id="IPR000383">
    <property type="entry name" value="Xaa-Pro-like_dom"/>
</dbReference>
<dbReference type="EMBL" id="BLAE01000037">
    <property type="protein sequence ID" value="GES12605.1"/>
    <property type="molecule type" value="Genomic_DNA"/>
</dbReference>
<dbReference type="SUPFAM" id="SSF53474">
    <property type="entry name" value="alpha/beta-Hydrolases"/>
    <property type="match status" value="1"/>
</dbReference>
<dbReference type="RefSeq" id="WP_155357910.1">
    <property type="nucleotide sequence ID" value="NZ_BAAAHL010000071.1"/>
</dbReference>
<comment type="caution">
    <text evidence="3">The sequence shown here is derived from an EMBL/GenBank/DDBJ whole genome shotgun (WGS) entry which is preliminary data.</text>
</comment>
<dbReference type="SUPFAM" id="SSF49785">
    <property type="entry name" value="Galactose-binding domain-like"/>
    <property type="match status" value="1"/>
</dbReference>
<keyword evidence="4" id="KW-1185">Reference proteome</keyword>
<dbReference type="InterPro" id="IPR029058">
    <property type="entry name" value="AB_hydrolase_fold"/>
</dbReference>